<feature type="domain" description="Fibronectin type-III" evidence="5">
    <location>
        <begin position="1121"/>
        <end position="1240"/>
    </location>
</feature>
<feature type="domain" description="Fibronectin type-III" evidence="5">
    <location>
        <begin position="498"/>
        <end position="589"/>
    </location>
</feature>
<dbReference type="Gene3D" id="2.60.40.2030">
    <property type="match status" value="4"/>
</dbReference>
<dbReference type="InterPro" id="IPR050964">
    <property type="entry name" value="Striated_Muscle_Regulatory"/>
</dbReference>
<keyword evidence="3" id="KW-0106">Calcium</keyword>
<feature type="domain" description="Fibronectin type-III" evidence="5">
    <location>
        <begin position="6"/>
        <end position="115"/>
    </location>
</feature>
<feature type="domain" description="Fibronectin type-III" evidence="5">
    <location>
        <begin position="211"/>
        <end position="300"/>
    </location>
</feature>
<dbReference type="Gene3D" id="2.60.40.10">
    <property type="entry name" value="Immunoglobulins"/>
    <property type="match status" value="21"/>
</dbReference>
<keyword evidence="4" id="KW-0472">Membrane</keyword>
<feature type="transmembrane region" description="Helical" evidence="4">
    <location>
        <begin position="4305"/>
        <end position="4324"/>
    </location>
</feature>
<dbReference type="CDD" id="cd00063">
    <property type="entry name" value="FN3"/>
    <property type="match status" value="17"/>
</dbReference>
<protein>
    <recommendedName>
        <fullName evidence="5">Fibronectin type-III domain-containing protein</fullName>
    </recommendedName>
</protein>
<dbReference type="Proteomes" id="UP000285060">
    <property type="component" value="Unassembled WGS sequence"/>
</dbReference>
<dbReference type="Pfam" id="PF00041">
    <property type="entry name" value="fn3"/>
    <property type="match status" value="8"/>
</dbReference>
<feature type="domain" description="Fibronectin type-III" evidence="5">
    <location>
        <begin position="2454"/>
        <end position="2563"/>
    </location>
</feature>
<feature type="domain" description="Fibronectin type-III" evidence="5">
    <location>
        <begin position="399"/>
        <end position="492"/>
    </location>
</feature>
<feature type="domain" description="Fibronectin type-III" evidence="5">
    <location>
        <begin position="2355"/>
        <end position="2449"/>
    </location>
</feature>
<feature type="domain" description="Fibronectin type-III" evidence="5">
    <location>
        <begin position="2062"/>
        <end position="2159"/>
    </location>
</feature>
<dbReference type="PROSITE" id="PS50853">
    <property type="entry name" value="FN3"/>
    <property type="match status" value="20"/>
</dbReference>
<evidence type="ECO:0000313" key="6">
    <source>
        <dbReference type="EMBL" id="RHY30544.1"/>
    </source>
</evidence>
<reference evidence="6 7" key="1">
    <citation type="submission" date="2018-08" db="EMBL/GenBank/DDBJ databases">
        <title>Aphanomyces genome sequencing and annotation.</title>
        <authorList>
            <person name="Minardi D."/>
            <person name="Oidtmann B."/>
            <person name="Van Der Giezen M."/>
            <person name="Studholme D.J."/>
        </authorList>
    </citation>
    <scope>NUCLEOTIDE SEQUENCE [LARGE SCALE GENOMIC DNA]</scope>
    <source>
        <strain evidence="6 7">NJM0002</strain>
    </source>
</reference>
<keyword evidence="1" id="KW-0732">Signal</keyword>
<dbReference type="VEuPathDB" id="FungiDB:H310_06311"/>
<dbReference type="InterPro" id="IPR036116">
    <property type="entry name" value="FN3_sf"/>
</dbReference>
<dbReference type="GO" id="GO:0016020">
    <property type="term" value="C:membrane"/>
    <property type="evidence" value="ECO:0007669"/>
    <property type="project" value="InterPro"/>
</dbReference>
<dbReference type="InterPro" id="IPR003644">
    <property type="entry name" value="Calx_beta"/>
</dbReference>
<feature type="domain" description="Fibronectin type-III" evidence="5">
    <location>
        <begin position="1434"/>
        <end position="1529"/>
    </location>
</feature>
<feature type="domain" description="Fibronectin type-III" evidence="5">
    <location>
        <begin position="2568"/>
        <end position="2657"/>
    </location>
</feature>
<feature type="domain" description="Fibronectin type-III" evidence="5">
    <location>
        <begin position="1531"/>
        <end position="1622"/>
    </location>
</feature>
<feature type="transmembrane region" description="Helical" evidence="4">
    <location>
        <begin position="4141"/>
        <end position="4163"/>
    </location>
</feature>
<dbReference type="SMART" id="SM00237">
    <property type="entry name" value="Calx_beta"/>
    <property type="match status" value="1"/>
</dbReference>
<dbReference type="InterPro" id="IPR003961">
    <property type="entry name" value="FN3_dom"/>
</dbReference>
<comment type="caution">
    <text evidence="6">The sequence shown here is derived from an EMBL/GenBank/DDBJ whole genome shotgun (WGS) entry which is preliminary data.</text>
</comment>
<dbReference type="SMART" id="SM00060">
    <property type="entry name" value="FN3"/>
    <property type="match status" value="22"/>
</dbReference>
<feature type="domain" description="Fibronectin type-III" evidence="5">
    <location>
        <begin position="1963"/>
        <end position="2057"/>
    </location>
</feature>
<organism evidence="6 7">
    <name type="scientific">Aphanomyces invadans</name>
    <dbReference type="NCBI Taxonomy" id="157072"/>
    <lineage>
        <taxon>Eukaryota</taxon>
        <taxon>Sar</taxon>
        <taxon>Stramenopiles</taxon>
        <taxon>Oomycota</taxon>
        <taxon>Saprolegniomycetes</taxon>
        <taxon>Saprolegniales</taxon>
        <taxon>Verrucalvaceae</taxon>
        <taxon>Aphanomyces</taxon>
    </lineage>
</organism>
<dbReference type="InterPro" id="IPR038081">
    <property type="entry name" value="CalX-like_sf"/>
</dbReference>
<dbReference type="SUPFAM" id="SSF49265">
    <property type="entry name" value="Fibronectin type III"/>
    <property type="match status" value="14"/>
</dbReference>
<feature type="domain" description="Fibronectin type-III" evidence="5">
    <location>
        <begin position="1245"/>
        <end position="1343"/>
    </location>
</feature>
<feature type="domain" description="Fibronectin type-III" evidence="5">
    <location>
        <begin position="1344"/>
        <end position="1432"/>
    </location>
</feature>
<dbReference type="SUPFAM" id="SSF141072">
    <property type="entry name" value="CalX-like"/>
    <property type="match status" value="4"/>
</dbReference>
<keyword evidence="2" id="KW-0677">Repeat</keyword>
<keyword evidence="7" id="KW-1185">Reference proteome</keyword>
<dbReference type="InterPro" id="IPR006626">
    <property type="entry name" value="PbH1"/>
</dbReference>
<feature type="domain" description="Fibronectin type-III" evidence="5">
    <location>
        <begin position="2164"/>
        <end position="2267"/>
    </location>
</feature>
<keyword evidence="4" id="KW-1133">Transmembrane helix</keyword>
<accession>A0A3R6Z553</accession>
<sequence>MTVPSPPLNVQLVEVTSTVALIQWVPPVDFGGTALLTGYQVQRQKFIPELNVWSPSEVAQTMPLDGRATQAKVINLSTMTLYMFSVVALNPVSACVSSDAYNSSGPLLVRTTVPTRAEPPTNVVFSGKSGSSLSLTWTRPFDDGGAPISGYAVYTPNGDRLAVVNGTSFTQFGLNANTTYSFWITTITSQGESAPSNIATSKTTLVSAPSAPRNIVQVNVTGGMVTLQWDFPADDGGGAIFGYNLYRNGALLTSLPLVQSYVDRNGLQMNQKYVYALAAINAFCEGSQTTITAITNSVPGVPQMPLLTVSALTGGMVIVRTTLPSDMGGAPFQSTRLQLLDSDSQLMQEIDSVDLLDTPFYGLHSFTRYILQGQITTTGGVSALASIPVITTNITVPSPPSAPIVKSATGGSIQLSLFQALDQGGENATMILSHKWIGSDMFERVPFQVAGTRVVTVSGLNANRSHQFWTTSFNSAGESFPSPSIMASTTDLSLPEQVPDTIQIVSKSYRSLTTAWTPILDNGGDSVNHLSYNICVTSSTHTRCIATTEPAATINDLTAETSYTLQVQAINSVGGGPWSVVSSVTTDDAVPGVLQFVAQSVQVLENSTTIVLVVSRTSGTANTISCTIAATSGSAVATTNYVFPDTTSLTFVDGETAQEITIQIVNNEVVDPPRFFDVALTGMTSETGALGTNQTCRVTILDDGDAGQVSFRNTSFTIFESQSNAVLELRRTPTRTSGTLTIQASFRQAQTAVAFLTSVVSFADGQTAVNLTLVPIRDELYNYPFRTALVDIAIAAESAGAVESPSSTTVFILDNVDVAAPDDAGIVPIQVSTSGGFITVQVPPPRHVGGWNQSLVSYRVNMTNAMGQVVSSLAQHTSVFSFGGLNFSTLYTFQSAVMNRAGLLSMGSGTVDLSTGPMSLPSPPTNVRAVGATGGSIDVCWALPQDSGGIPITGYQIEYLGAIVFNGTTPCAHISNLGLQANASYSFNFYATNFVGVGPPVTVALPTATNATLPAELAPPSSVVQGGGDSLVVQFRPPGDTGGIDILRYLIYINTTNTTDQTTTTSIFTEYMVNSTGRVALTGLSSNTLYIVKYTAWNALGGSSMSSTYQYTTGPPTIPSEPRNLRLDRTMPTTGACIPLIWDTPESTGGLPLAEYHIYVTKFSSSNDGEAVPLTNATQNLTFTKVFVGPATTTSTIVCGFDQRTSYVFKALAYNAESFCSGGTNDMPFSQLLLATTSNASVPSRPDPPQVVASTGGMITLAWSLPRDTGGAPLRRFDVYLIASNGSMLVQRVTGTVLAQTCDVTGLDELKTYEFQLTAANDIGVSAPSLSVLGRTTTVTSPSKPLNMMLVSPSGGSILVSWQAPQDTGGRPIVSYFVYRDSVKIGDSYGTTAFLDQSNLMADSAYSYFVIAYTSVSYGRQSDTFVARTSSGSLPGLCTNITAEATGGSLSVAWLPPQNSGGLPIVSYTAALFQSKRQVALTTTAKPAVIFNLLQNGTTYLFIVNATNAIGSSAAAHAMLTTTTSTAPGAPPSAPLAISIFGGNATLSLDLSPDTGGETTNLSYVVFLNDRLVVTVPSFGTRATATIYGLVANTTYRLTYACSNIVGLSTTSPTLLLRTAVVNAPGFMQVPSVRSTTSRTIMLDWIPPADTGGSTVLRYEIDVAGTSWVFANVTSGLVMSLQPESTYSCRIRAVSMTGGLTGPWSAFVQIATAPASAGKFTFGTASSSVLKNASTFTLPIYRIQGSVGAVRVTLTTSNNSLIGTQFVLDPANPTATRRTIAFDDGTVQVNVVLKILNDGVYTAEGVSILLRLVEPMNFAALSTDFNSTTLVLQDAGAAGQINFVSTTAAILESASTLILPLSRIGGTSSIVQVLVRVVPNTHGASPAAIGVDYRLPTTPIIRFDDGDATANVSVIIRNNNFYSFPPLGFTLQLVVFSGGAIIGANCTVAVTLLDDGDVSPPSPPGPPTVVSVTGGSVELALVAPVNKGYKDAEITQFQAVVTNTTSTIVDAGGGTRRVGGLLANTKYELSVQAANDAFTPTKFGGTSPTVVFTTGAPSMNGPPSSLQLVYRTGGSLKLTWSIPLDTGGVPILRYRVKWTDELGVAKTGETLNSTYSIFQLRSNSSYIVQVQQCNNGVPNSLTQGWGPYSAPELFQTSDTTLPGPPTQVVADPVRSGGSVSMTWNSPLDTGGQDISQYLVVMKLANESNFHVAPNQVAIDSTRIKVSGLYANTMYNFRVMAQNTMGDVVLPGAFNISNKALSITSSADVGMSWIRFKFSWSPPADTGGVNITQYTLQMFNESIQEWATKYSNASTTCRVAKLATKTSYRWRLQAANSVGISDFSSVWTYSTSVVSPPGPCRSPIQMASTGGMISVSWDPPDDNGGSDVTSYILEYSDSAAGPSQRIVTKSTSTNIYGLRALTTYTVKVMAVNRIGAGEAGIEGTMSTGRPSPPNVPDPPVITESSGGALVISMKPPLDIGGVDPATLFYEIYANGYVVLNISYLQLVEQTNSESNQRRLQASQGSGVTVGGLDSNKKYRISVAASSPAGSSPKSIQNEMSTSAPTVPGIPNAPTVIQANGGSLVVGWTSPADEGGASVSSFQLFNLASPSTPVCQGLIWQCIVTGLLSNSAYEFVVVAQNSIGLSPQSDILKAKTTLISTLGPPQRVRLVSLAANGQVATIAWSPPQDTGGLTLSGYTCTAEKASDHSHVSVTVATTEAQLSLLSPGATYTVTCVRGGIYADESVITFARSSVSNCSGSQGGGVYAANSRLSMHATRVTANQATDGGGIFVSGVSDVRGNGAIIADNQASNTGGGVVAHGVVYVTGMTITANTAMFGAGATLSGQVQLEHAALDANHASQCGGGLYTQAALDLTSNDVMVSNNAAVVSGGGLYVHNTTLSVVSVTSVFQHNQARDGGGIYLDASNVSLDGVMLTAGNATTGRGGGIATFSSDVLITRSSVDGNFARVGGGVSAISDSKVTLVDVNVVNNMARFGGGISVDTSVVVGGVVQENVATEGGGGILLKDGSIRGAQIRSCDTLGHGGGLYVSPSTFNSMTDIQVTDSASSGNGGGMYCENTSVALFNVHFIGNNASQHGGGLFLSTATVTGRCHATNCSAALSGGGVSIVGTVGIDAVDIETSQASIGGGFSAMDSTFVVHRSNIVANAAATHGGGAYIRDCQGVVDNWDLRSNTAGINGGGLIIITSNVLHNNLMVVENQANNFAGGMYIDGSSLVPKAPGAVSTVHRNRAYNGGNVGVTGPSELVSFTVGGGLAVDGGGMYLIDSTSQLEDLAITGNHALNNGGGMFIKMSTATLSSTLVKENSAVYGGGIALSNANVYHANVSVILNQAGSSGGLHMGGTSSFHSRAESTISQNDVCMTMCGFGGNIGVYEFSNASISGVVVSNGTSNYGGGLFVFFGGNAVMTNVAFRNNVAAFGGAYSAYQRTNTSFENCSIEENTATTSGGAVFVPYPVSWSESSTISMVDCHFVRNIAQQGIGGAIYIDNVYFTAERTRVEANHAIGNDGGGLYAMGESTVSLMNCQFLQNFVLPGYSGGGISAVGKSTITVSDSLFEGPILSDEDTMAKGGLIFISQERTKVVLLRTRLQVGHANFGGGVYISDGHLDLTDSTIDSCKALQFGGALHLTSSASAVLTNASVVSSDAMFNGGGIYVEAQSVVTAVSSTIEDNYADDQGGGIFVAIGKGNAYGTLTDTIFVGNIASNGGALQIQNTAQVQMERCLFTENTALVSGGAIYQRNGNLNAQDTSFDLNRAPSGGAVYMEETARSAWTNVFYTGGIVASNRASIGGGIFASEDSILHASNLQGRANIAQHSGGAFYLNDTVNVQHTDLEFESNDAPLGRDIFWRYKQTSPSYACSRNCRFDTSRGPSIATDPMNIEMGWWPAYATSGVPMTTSKLDNTTLEWDNSTNTSVPWPTIVVVDFYGHRSILDQSTVCRVYKKVSEQVKIMFLPNSQVVSTSGFVTFQDAEVQTDPKEAPFEMEVECRLYNHLTRTLDLSIKGYFLADAPPTSLEKLCDIATYFPSGDPCPGGTELDRLDRMRRCMNNTDFKQHWDENRIFTCSSGFMFYACPVTEACKGSISKSELEHVGRVCQIGYTSPLCGSCDRNYQKMQDGTCVPCDEVSRNAFYGYVTIPILMIMAGLYAIAMYLHHDTDNVLMAQARAATENREFQTKPSESKLMKLEAAVHRVRKALRRTWKRLVTKAAPKKKLPNNLFGIEQIKLPTLDFSPEKFKILLSFFQIFSNLKDTYQISWPQDVAYFMAFVSKFNFDFMSVPHLDCMIDFSFYGNFRLTLATAAISFALLHVTYRWGVFVYKRKLHKIPRHCTLCGLPNTAISTETRVSAIRQFAMEIERDKNQSKIKKLFSRFLLSIEKDEVKNAMPTYLSNHIKCPTTERVTDPVLRQKILHTNIQLWQARVKLRLNFRTYTDKLALFMYPAVSQKILNMFNCTQVGQGSFLVADMTLSCTDGYWYSHAIVAVIGLVVWVFGVPFYCWSILFQERMAGVRIRMRMLKDNKHEELRQKWIAKMKADYKATGRYWHTNYDAFANMLLHEYMKKRNMEVGRLTLDELT</sequence>
<dbReference type="SMART" id="SM00710">
    <property type="entry name" value="PbH1"/>
    <property type="match status" value="19"/>
</dbReference>
<feature type="domain" description="Fibronectin type-III" evidence="5">
    <location>
        <begin position="2662"/>
        <end position="2750"/>
    </location>
</feature>
<feature type="domain" description="Fibronectin type-III" evidence="5">
    <location>
        <begin position="923"/>
        <end position="1015"/>
    </location>
</feature>
<evidence type="ECO:0000313" key="7">
    <source>
        <dbReference type="Proteomes" id="UP000285060"/>
    </source>
</evidence>
<dbReference type="Pfam" id="PF03160">
    <property type="entry name" value="Calx-beta"/>
    <property type="match status" value="2"/>
</dbReference>
<evidence type="ECO:0000256" key="1">
    <source>
        <dbReference type="ARBA" id="ARBA00022729"/>
    </source>
</evidence>
<dbReference type="PANTHER" id="PTHR13817:SF73">
    <property type="entry name" value="FIBRONECTIN TYPE-III DOMAIN-CONTAINING PROTEIN"/>
    <property type="match status" value="1"/>
</dbReference>
<dbReference type="InterPro" id="IPR011050">
    <property type="entry name" value="Pectin_lyase_fold/virulence"/>
</dbReference>
<dbReference type="EMBL" id="QUSY01000303">
    <property type="protein sequence ID" value="RHY30544.1"/>
    <property type="molecule type" value="Genomic_DNA"/>
</dbReference>
<evidence type="ECO:0000256" key="2">
    <source>
        <dbReference type="ARBA" id="ARBA00022737"/>
    </source>
</evidence>
<evidence type="ECO:0000259" key="5">
    <source>
        <dbReference type="PROSITE" id="PS50853"/>
    </source>
</evidence>
<dbReference type="GO" id="GO:0007154">
    <property type="term" value="P:cell communication"/>
    <property type="evidence" value="ECO:0007669"/>
    <property type="project" value="InterPro"/>
</dbReference>
<dbReference type="InterPro" id="IPR013783">
    <property type="entry name" value="Ig-like_fold"/>
</dbReference>
<feature type="domain" description="Fibronectin type-III" evidence="5">
    <location>
        <begin position="1016"/>
        <end position="1116"/>
    </location>
</feature>
<dbReference type="SUPFAM" id="SSF51126">
    <property type="entry name" value="Pectin lyase-like"/>
    <property type="match status" value="4"/>
</dbReference>
<keyword evidence="4" id="KW-0812">Transmembrane</keyword>
<name>A0A3R6Z553_9STRA</name>
<feature type="domain" description="Fibronectin type-III" evidence="5">
    <location>
        <begin position="1624"/>
        <end position="1715"/>
    </location>
</feature>
<feature type="domain" description="Fibronectin type-III" evidence="5">
    <location>
        <begin position="119"/>
        <end position="207"/>
    </location>
</feature>
<feature type="transmembrane region" description="Helical" evidence="4">
    <location>
        <begin position="4484"/>
        <end position="4511"/>
    </location>
</feature>
<proteinExistence type="predicted"/>
<evidence type="ECO:0000256" key="3">
    <source>
        <dbReference type="ARBA" id="ARBA00022837"/>
    </source>
</evidence>
<dbReference type="PANTHER" id="PTHR13817">
    <property type="entry name" value="TITIN"/>
    <property type="match status" value="1"/>
</dbReference>
<evidence type="ECO:0000256" key="4">
    <source>
        <dbReference type="SAM" id="Phobius"/>
    </source>
</evidence>
<gene>
    <name evidence="6" type="ORF">DYB32_004227</name>
</gene>